<dbReference type="AlphaFoldDB" id="A0A183PFJ2"/>
<dbReference type="STRING" id="31246.A0A183PFJ2"/>
<gene>
    <name evidence="1" type="ORF">SMTD_LOCUS13128</name>
</gene>
<keyword evidence="2" id="KW-1185">Reference proteome</keyword>
<organism evidence="1 2">
    <name type="scientific">Schistosoma mattheei</name>
    <dbReference type="NCBI Taxonomy" id="31246"/>
    <lineage>
        <taxon>Eukaryota</taxon>
        <taxon>Metazoa</taxon>
        <taxon>Spiralia</taxon>
        <taxon>Lophotrochozoa</taxon>
        <taxon>Platyhelminthes</taxon>
        <taxon>Trematoda</taxon>
        <taxon>Digenea</taxon>
        <taxon>Strigeidida</taxon>
        <taxon>Schistosomatoidea</taxon>
        <taxon>Schistosomatidae</taxon>
        <taxon>Schistosoma</taxon>
    </lineage>
</organism>
<dbReference type="EMBL" id="UZAL01033178">
    <property type="protein sequence ID" value="VDP62795.1"/>
    <property type="molecule type" value="Genomic_DNA"/>
</dbReference>
<dbReference type="Proteomes" id="UP000269396">
    <property type="component" value="Unassembled WGS sequence"/>
</dbReference>
<accession>A0A183PFJ2</accession>
<evidence type="ECO:0000313" key="1">
    <source>
        <dbReference type="EMBL" id="VDP62795.1"/>
    </source>
</evidence>
<protein>
    <submittedName>
        <fullName evidence="1">Uncharacterized protein</fullName>
    </submittedName>
</protein>
<evidence type="ECO:0000313" key="2">
    <source>
        <dbReference type="Proteomes" id="UP000269396"/>
    </source>
</evidence>
<sequence>MNGGERASQILIPSVMVDKRAGLKLMNYSVNSSINGSRE</sequence>
<name>A0A183PFJ2_9TREM</name>
<reference evidence="1 2" key="1">
    <citation type="submission" date="2018-11" db="EMBL/GenBank/DDBJ databases">
        <authorList>
            <consortium name="Pathogen Informatics"/>
        </authorList>
    </citation>
    <scope>NUCLEOTIDE SEQUENCE [LARGE SCALE GENOMIC DNA]</scope>
    <source>
        <strain>Denwood</strain>
        <strain evidence="2">Zambia</strain>
    </source>
</reference>
<proteinExistence type="predicted"/>